<reference evidence="6 7" key="1">
    <citation type="submission" date="2024-06" db="EMBL/GenBank/DDBJ databases">
        <authorList>
            <person name="Kraege A."/>
            <person name="Thomma B."/>
        </authorList>
    </citation>
    <scope>NUCLEOTIDE SEQUENCE [LARGE SCALE GENOMIC DNA]</scope>
</reference>
<feature type="compositionally biased region" description="Low complexity" evidence="3">
    <location>
        <begin position="72"/>
        <end position="86"/>
    </location>
</feature>
<evidence type="ECO:0000313" key="7">
    <source>
        <dbReference type="Proteomes" id="UP001497392"/>
    </source>
</evidence>
<feature type="region of interest" description="Disordered" evidence="3">
    <location>
        <begin position="180"/>
        <end position="234"/>
    </location>
</feature>
<protein>
    <submittedName>
        <fullName evidence="6">G6348 protein</fullName>
    </submittedName>
</protein>
<feature type="region of interest" description="Disordered" evidence="3">
    <location>
        <begin position="124"/>
        <end position="162"/>
    </location>
</feature>
<dbReference type="Gene3D" id="2.20.70.10">
    <property type="match status" value="1"/>
</dbReference>
<feature type="compositionally biased region" description="Low complexity" evidence="3">
    <location>
        <begin position="130"/>
        <end position="162"/>
    </location>
</feature>
<dbReference type="PROSITE" id="PS50020">
    <property type="entry name" value="WW_DOMAIN_2"/>
    <property type="match status" value="1"/>
</dbReference>
<dbReference type="CDD" id="cd00201">
    <property type="entry name" value="WW"/>
    <property type="match status" value="1"/>
</dbReference>
<dbReference type="CDD" id="cd00105">
    <property type="entry name" value="KH-I"/>
    <property type="match status" value="2"/>
</dbReference>
<comment type="caution">
    <text evidence="6">The sequence shown here is derived from an EMBL/GenBank/DDBJ whole genome shotgun (WGS) entry which is preliminary data.</text>
</comment>
<evidence type="ECO:0000259" key="4">
    <source>
        <dbReference type="PROSITE" id="PS50020"/>
    </source>
</evidence>
<dbReference type="SMART" id="SM00513">
    <property type="entry name" value="SAP"/>
    <property type="match status" value="1"/>
</dbReference>
<evidence type="ECO:0000259" key="5">
    <source>
        <dbReference type="PROSITE" id="PS50800"/>
    </source>
</evidence>
<dbReference type="InterPro" id="IPR003034">
    <property type="entry name" value="SAP_dom"/>
</dbReference>
<organism evidence="6 7">
    <name type="scientific">Coccomyxa viridis</name>
    <dbReference type="NCBI Taxonomy" id="1274662"/>
    <lineage>
        <taxon>Eukaryota</taxon>
        <taxon>Viridiplantae</taxon>
        <taxon>Chlorophyta</taxon>
        <taxon>core chlorophytes</taxon>
        <taxon>Trebouxiophyceae</taxon>
        <taxon>Trebouxiophyceae incertae sedis</taxon>
        <taxon>Coccomyxaceae</taxon>
        <taxon>Coccomyxa</taxon>
    </lineage>
</organism>
<keyword evidence="1" id="KW-0677">Repeat</keyword>
<dbReference type="Proteomes" id="UP001497392">
    <property type="component" value="Unassembled WGS sequence"/>
</dbReference>
<feature type="domain" description="SAP" evidence="5">
    <location>
        <begin position="7"/>
        <end position="41"/>
    </location>
</feature>
<dbReference type="Pfam" id="PF00397">
    <property type="entry name" value="WW"/>
    <property type="match status" value="1"/>
</dbReference>
<name>A0ABP1FWG4_9CHLO</name>
<dbReference type="Pfam" id="PF02037">
    <property type="entry name" value="SAP"/>
    <property type="match status" value="1"/>
</dbReference>
<evidence type="ECO:0000313" key="6">
    <source>
        <dbReference type="EMBL" id="CAL5223781.1"/>
    </source>
</evidence>
<accession>A0ABP1FWG4</accession>
<keyword evidence="2" id="KW-0694">RNA-binding</keyword>
<dbReference type="Pfam" id="PF00013">
    <property type="entry name" value="KH_1"/>
    <property type="match status" value="3"/>
</dbReference>
<dbReference type="InterPro" id="IPR004087">
    <property type="entry name" value="KH_dom"/>
</dbReference>
<keyword evidence="7" id="KW-1185">Reference proteome</keyword>
<dbReference type="InterPro" id="IPR036361">
    <property type="entry name" value="SAP_dom_sf"/>
</dbReference>
<dbReference type="EMBL" id="CAXHTA020000009">
    <property type="protein sequence ID" value="CAL5223781.1"/>
    <property type="molecule type" value="Genomic_DNA"/>
</dbReference>
<dbReference type="Gene3D" id="1.10.720.30">
    <property type="entry name" value="SAP domain"/>
    <property type="match status" value="1"/>
</dbReference>
<dbReference type="PROSITE" id="PS01159">
    <property type="entry name" value="WW_DOMAIN_1"/>
    <property type="match status" value="1"/>
</dbReference>
<evidence type="ECO:0000256" key="1">
    <source>
        <dbReference type="ARBA" id="ARBA00022737"/>
    </source>
</evidence>
<evidence type="ECO:0000256" key="2">
    <source>
        <dbReference type="PROSITE-ProRule" id="PRU00117"/>
    </source>
</evidence>
<gene>
    <name evidence="6" type="primary">g6348</name>
    <name evidence="6" type="ORF">VP750_LOCUS5440</name>
</gene>
<dbReference type="SUPFAM" id="SSF51045">
    <property type="entry name" value="WW domain"/>
    <property type="match status" value="1"/>
</dbReference>
<dbReference type="PROSITE" id="PS50800">
    <property type="entry name" value="SAP"/>
    <property type="match status" value="1"/>
</dbReference>
<proteinExistence type="predicted"/>
<dbReference type="SMART" id="SM00456">
    <property type="entry name" value="WW"/>
    <property type="match status" value="1"/>
</dbReference>
<dbReference type="Gene3D" id="3.30.1370.10">
    <property type="entry name" value="K Homology domain, type 1"/>
    <property type="match status" value="3"/>
</dbReference>
<dbReference type="InterPro" id="IPR036020">
    <property type="entry name" value="WW_dom_sf"/>
</dbReference>
<dbReference type="SMART" id="SM00322">
    <property type="entry name" value="KH"/>
    <property type="match status" value="3"/>
</dbReference>
<dbReference type="PROSITE" id="PS50084">
    <property type="entry name" value="KH_TYPE_1"/>
    <property type="match status" value="3"/>
</dbReference>
<dbReference type="SUPFAM" id="SSF54791">
    <property type="entry name" value="Eukaryotic type KH-domain (KH-domain type I)"/>
    <property type="match status" value="3"/>
</dbReference>
<dbReference type="InterPro" id="IPR036612">
    <property type="entry name" value="KH_dom_type_1_sf"/>
</dbReference>
<evidence type="ECO:0000256" key="3">
    <source>
        <dbReference type="SAM" id="MobiDB-lite"/>
    </source>
</evidence>
<dbReference type="PANTHER" id="PTHR10288">
    <property type="entry name" value="KH DOMAIN CONTAINING RNA BINDING PROTEIN"/>
    <property type="match status" value="1"/>
</dbReference>
<feature type="region of interest" description="Disordered" evidence="3">
    <location>
        <begin position="42"/>
        <end position="86"/>
    </location>
</feature>
<dbReference type="InterPro" id="IPR001202">
    <property type="entry name" value="WW_dom"/>
</dbReference>
<dbReference type="InterPro" id="IPR004088">
    <property type="entry name" value="KH_dom_type_1"/>
</dbReference>
<dbReference type="SUPFAM" id="SSF68906">
    <property type="entry name" value="SAP domain"/>
    <property type="match status" value="1"/>
</dbReference>
<sequence length="638" mass="64956">MTTIEDVKKMKVQELKDELENRGLPTTGLKAELLDRLTEAMGGGAAGDEDVAAVTTEEATEEPAVEPPAPDAEPAAVEEAPPAEVAAEPVMEAPVAEAVAEAVQAAVEAAPAGETVVVVETTVETEEPAAPEVPQPTEGAMLTEAPAPAAEQPSSDQEAAYDAVAAQQAASAIAAKFAQQHAATEGDGPADEAASGKRKYEEDVSADPLGDEHARKRTSFTGPEGAYNGGGGFSDAPSTYIQPAVAANPMAQGMNGSEGGQIAEIVDIPATMVGKLIGKAGETIKQLQYSTGTKVQIDHQTPGDTKRVTIFGSSREAVMAAKGQVEQIVTTDDAAAGGVAHSVECPQGIVGRIIGRGGETIRALQQASQAHIVVDQNYPEGQPRRVNISGRQDAVDRAAKMVQELISGEPGSAQSIIQKYGAGVTKEIICPKNMVGRVIGKGGETIKALQKNFGCNIQIDQTIDPMKVTVAGQPQPVEQAAAAVTEIINGGNPYLGPPGGSGGGAYGGGRPSYGGGGGYGAPQYPAAGGYGQGYGAFPQAQPQYGAYNPYGQPAYAQPYAQPQAAYGAYPGYGAAAGADPYAGQAAAGGYGGGYGGGAAAGGGGASQWQELHDEQGRAYYYNNTTGASQWEKPADFHG</sequence>
<feature type="domain" description="WW" evidence="4">
    <location>
        <begin position="608"/>
        <end position="635"/>
    </location>
</feature>